<keyword evidence="3" id="KW-0813">Transport</keyword>
<accession>A0A381YMX0</accession>
<evidence type="ECO:0000313" key="10">
    <source>
        <dbReference type="EMBL" id="SVA78345.1"/>
    </source>
</evidence>
<dbReference type="GO" id="GO:0005886">
    <property type="term" value="C:plasma membrane"/>
    <property type="evidence" value="ECO:0007669"/>
    <property type="project" value="UniProtKB-SubCell"/>
</dbReference>
<sequence>MTSNSHVSTLPDSFIFRLRRLYIKSESLRGYSLLSPTLLAMLVGLAMPLIVLLTLSFWIQEYLDFIRTFSLKNYLDFFQKPIYTKILFKSIRMSGMVTIVTVLLAYPMAYYIAFRVKHNKLIWLILITVPFWTSYLLRVFAWKIMLGYNGVINSGLKTLGILSEPLEFLLYNPTAVVITLAHAWAAFAILPIYVSLEKIDRSLLEASRDLGENTFMTFLRVTLPLSLPGVIAASLLVFIPTVGDYVTPSLVGGPRGIMIGNIIQSMFGKAQNWPLGAAISVMSMLTVTLMVCLFLWGTHNFRKRVA</sequence>
<keyword evidence="5 8" id="KW-0812">Transmembrane</keyword>
<dbReference type="PROSITE" id="PS50928">
    <property type="entry name" value="ABC_TM1"/>
    <property type="match status" value="1"/>
</dbReference>
<dbReference type="PANTHER" id="PTHR42929">
    <property type="entry name" value="INNER MEMBRANE ABC TRANSPORTER PERMEASE PROTEIN YDCU-RELATED-RELATED"/>
    <property type="match status" value="1"/>
</dbReference>
<evidence type="ECO:0000256" key="3">
    <source>
        <dbReference type="ARBA" id="ARBA00022448"/>
    </source>
</evidence>
<dbReference type="PANTHER" id="PTHR42929:SF1">
    <property type="entry name" value="INNER MEMBRANE ABC TRANSPORTER PERMEASE PROTEIN YDCU-RELATED"/>
    <property type="match status" value="1"/>
</dbReference>
<evidence type="ECO:0000256" key="5">
    <source>
        <dbReference type="ARBA" id="ARBA00022692"/>
    </source>
</evidence>
<evidence type="ECO:0000256" key="7">
    <source>
        <dbReference type="ARBA" id="ARBA00023136"/>
    </source>
</evidence>
<dbReference type="Gene3D" id="1.10.3720.10">
    <property type="entry name" value="MetI-like"/>
    <property type="match status" value="1"/>
</dbReference>
<evidence type="ECO:0000256" key="2">
    <source>
        <dbReference type="ARBA" id="ARBA00007069"/>
    </source>
</evidence>
<feature type="transmembrane region" description="Helical" evidence="8">
    <location>
        <begin position="175"/>
        <end position="196"/>
    </location>
</feature>
<evidence type="ECO:0000256" key="1">
    <source>
        <dbReference type="ARBA" id="ARBA00004651"/>
    </source>
</evidence>
<comment type="similarity">
    <text evidence="2">Belongs to the binding-protein-dependent transport system permease family. CysTW subfamily.</text>
</comment>
<feature type="transmembrane region" description="Helical" evidence="8">
    <location>
        <begin position="121"/>
        <end position="141"/>
    </location>
</feature>
<dbReference type="EMBL" id="UINC01018615">
    <property type="protein sequence ID" value="SVA78345.1"/>
    <property type="molecule type" value="Genomic_DNA"/>
</dbReference>
<organism evidence="10">
    <name type="scientific">marine metagenome</name>
    <dbReference type="NCBI Taxonomy" id="408172"/>
    <lineage>
        <taxon>unclassified sequences</taxon>
        <taxon>metagenomes</taxon>
        <taxon>ecological metagenomes</taxon>
    </lineage>
</organism>
<proteinExistence type="inferred from homology"/>
<evidence type="ECO:0000259" key="9">
    <source>
        <dbReference type="PROSITE" id="PS50928"/>
    </source>
</evidence>
<protein>
    <recommendedName>
        <fullName evidence="9">ABC transmembrane type-1 domain-containing protein</fullName>
    </recommendedName>
</protein>
<comment type="subcellular location">
    <subcellularLocation>
        <location evidence="1">Cell membrane</location>
        <topology evidence="1">Multi-pass membrane protein</topology>
    </subcellularLocation>
</comment>
<dbReference type="Pfam" id="PF00528">
    <property type="entry name" value="BPD_transp_1"/>
    <property type="match status" value="1"/>
</dbReference>
<feature type="transmembrane region" description="Helical" evidence="8">
    <location>
        <begin position="38"/>
        <end position="59"/>
    </location>
</feature>
<reference evidence="10" key="1">
    <citation type="submission" date="2018-05" db="EMBL/GenBank/DDBJ databases">
        <authorList>
            <person name="Lanie J.A."/>
            <person name="Ng W.-L."/>
            <person name="Kazmierczak K.M."/>
            <person name="Andrzejewski T.M."/>
            <person name="Davidsen T.M."/>
            <person name="Wayne K.J."/>
            <person name="Tettelin H."/>
            <person name="Glass J.I."/>
            <person name="Rusch D."/>
            <person name="Podicherti R."/>
            <person name="Tsui H.-C.T."/>
            <person name="Winkler M.E."/>
        </authorList>
    </citation>
    <scope>NUCLEOTIDE SEQUENCE</scope>
</reference>
<dbReference type="GO" id="GO:0055085">
    <property type="term" value="P:transmembrane transport"/>
    <property type="evidence" value="ECO:0007669"/>
    <property type="project" value="InterPro"/>
</dbReference>
<dbReference type="SUPFAM" id="SSF161098">
    <property type="entry name" value="MetI-like"/>
    <property type="match status" value="1"/>
</dbReference>
<evidence type="ECO:0000256" key="4">
    <source>
        <dbReference type="ARBA" id="ARBA00022475"/>
    </source>
</evidence>
<dbReference type="AlphaFoldDB" id="A0A381YMX0"/>
<feature type="transmembrane region" description="Helical" evidence="8">
    <location>
        <begin position="275"/>
        <end position="296"/>
    </location>
</feature>
<feature type="transmembrane region" description="Helical" evidence="8">
    <location>
        <begin position="217"/>
        <end position="239"/>
    </location>
</feature>
<evidence type="ECO:0000256" key="6">
    <source>
        <dbReference type="ARBA" id="ARBA00022989"/>
    </source>
</evidence>
<keyword evidence="7 8" id="KW-0472">Membrane</keyword>
<evidence type="ECO:0000256" key="8">
    <source>
        <dbReference type="SAM" id="Phobius"/>
    </source>
</evidence>
<gene>
    <name evidence="10" type="ORF">METZ01_LOCUS131199</name>
</gene>
<name>A0A381YMX0_9ZZZZ</name>
<feature type="domain" description="ABC transmembrane type-1" evidence="9">
    <location>
        <begin position="87"/>
        <end position="294"/>
    </location>
</feature>
<keyword evidence="6 8" id="KW-1133">Transmembrane helix</keyword>
<feature type="transmembrane region" description="Helical" evidence="8">
    <location>
        <begin position="93"/>
        <end position="114"/>
    </location>
</feature>
<dbReference type="CDD" id="cd06261">
    <property type="entry name" value="TM_PBP2"/>
    <property type="match status" value="1"/>
</dbReference>
<dbReference type="InterPro" id="IPR035906">
    <property type="entry name" value="MetI-like_sf"/>
</dbReference>
<dbReference type="InterPro" id="IPR000515">
    <property type="entry name" value="MetI-like"/>
</dbReference>
<keyword evidence="4" id="KW-1003">Cell membrane</keyword>